<dbReference type="Proteomes" id="UP000640489">
    <property type="component" value="Unassembled WGS sequence"/>
</dbReference>
<sequence length="282" mass="29841">MTISYTDVPTLCDAATTLALGLHFDLALHLLDAAIPEPGDASGRLRLALAAADVADRAEMAAGAASADPRFAELDKLVAEHTSDPDLTWDADWLHLRRAYSRAVRNPDGSFRVGPDGRSEEDVAALLNHATRVHDTAPDDVRRGWASVCRGWITDNVLAEREAAPAWFAAGLAPGRDGDDVLLFEAQRHLGDHAHDDGDLEDARVRWRESAAAGARAGHVGGTLSQTLLLAVLLRDEGDEGGARAVADVVDRWASAAGARGVAAQAEGFLAGVDPTRAPEDE</sequence>
<protein>
    <submittedName>
        <fullName evidence="1">Uncharacterized protein</fullName>
    </submittedName>
</protein>
<proteinExistence type="predicted"/>
<organism evidence="1 2">
    <name type="scientific">Nocardioides islandensis</name>
    <dbReference type="NCBI Taxonomy" id="433663"/>
    <lineage>
        <taxon>Bacteria</taxon>
        <taxon>Bacillati</taxon>
        <taxon>Actinomycetota</taxon>
        <taxon>Actinomycetes</taxon>
        <taxon>Propionibacteriales</taxon>
        <taxon>Nocardioidaceae</taxon>
        <taxon>Nocardioides</taxon>
    </lineage>
</organism>
<gene>
    <name evidence="1" type="ORF">ISU07_03760</name>
</gene>
<comment type="caution">
    <text evidence="1">The sequence shown here is derived from an EMBL/GenBank/DDBJ whole genome shotgun (WGS) entry which is preliminary data.</text>
</comment>
<dbReference type="RefSeq" id="WP_194705368.1">
    <property type="nucleotide sequence ID" value="NZ_JADKPN010000001.1"/>
</dbReference>
<name>A0A930VCU6_9ACTN</name>
<accession>A0A930VCU6</accession>
<dbReference type="EMBL" id="JADKPN010000001">
    <property type="protein sequence ID" value="MBF4762231.1"/>
    <property type="molecule type" value="Genomic_DNA"/>
</dbReference>
<keyword evidence="2" id="KW-1185">Reference proteome</keyword>
<reference evidence="1" key="1">
    <citation type="submission" date="2020-11" db="EMBL/GenBank/DDBJ databases">
        <title>Nocardioides sp. nov., isolated from Soil of Cynanchum wilfordii Hemsley rhizosphere.</title>
        <authorList>
            <person name="Lee J.-S."/>
            <person name="Suh M.K."/>
            <person name="Kim J.-S."/>
        </authorList>
    </citation>
    <scope>NUCLEOTIDE SEQUENCE</scope>
    <source>
        <strain evidence="1">KCTC 19275</strain>
    </source>
</reference>
<dbReference type="AlphaFoldDB" id="A0A930VCU6"/>
<evidence type="ECO:0000313" key="1">
    <source>
        <dbReference type="EMBL" id="MBF4762231.1"/>
    </source>
</evidence>
<evidence type="ECO:0000313" key="2">
    <source>
        <dbReference type="Proteomes" id="UP000640489"/>
    </source>
</evidence>